<dbReference type="STRING" id="857566.A0A1E3PQS0"/>
<dbReference type="PROSITE" id="PS51186">
    <property type="entry name" value="GNAT"/>
    <property type="match status" value="1"/>
</dbReference>
<dbReference type="Pfam" id="PF00583">
    <property type="entry name" value="Acetyltransf_1"/>
    <property type="match status" value="1"/>
</dbReference>
<dbReference type="OrthoDB" id="47374at2759"/>
<dbReference type="PANTHER" id="PTHR42919">
    <property type="entry name" value="N-ALPHA-ACETYLTRANSFERASE"/>
    <property type="match status" value="1"/>
</dbReference>
<dbReference type="Proteomes" id="UP000095009">
    <property type="component" value="Unassembled WGS sequence"/>
</dbReference>
<dbReference type="InterPro" id="IPR051556">
    <property type="entry name" value="N-term/lysine_N-AcTrnsfr"/>
</dbReference>
<feature type="domain" description="N-acetyltransferase" evidence="3">
    <location>
        <begin position="8"/>
        <end position="159"/>
    </location>
</feature>
<keyword evidence="5" id="KW-1185">Reference proteome</keyword>
<dbReference type="CDD" id="cd04301">
    <property type="entry name" value="NAT_SF"/>
    <property type="match status" value="1"/>
</dbReference>
<accession>A0A1E3PQS0</accession>
<dbReference type="GO" id="GO:0031415">
    <property type="term" value="C:NatA complex"/>
    <property type="evidence" value="ECO:0007669"/>
    <property type="project" value="TreeGrafter"/>
</dbReference>
<reference evidence="4 5" key="1">
    <citation type="journal article" date="2016" name="Proc. Natl. Acad. Sci. U.S.A.">
        <title>Comparative genomics of biotechnologically important yeasts.</title>
        <authorList>
            <person name="Riley R."/>
            <person name="Haridas S."/>
            <person name="Wolfe K.H."/>
            <person name="Lopes M.R."/>
            <person name="Hittinger C.T."/>
            <person name="Goeker M."/>
            <person name="Salamov A.A."/>
            <person name="Wisecaver J.H."/>
            <person name="Long T.M."/>
            <person name="Calvey C.H."/>
            <person name="Aerts A.L."/>
            <person name="Barry K.W."/>
            <person name="Choi C."/>
            <person name="Clum A."/>
            <person name="Coughlan A.Y."/>
            <person name="Deshpande S."/>
            <person name="Douglass A.P."/>
            <person name="Hanson S.J."/>
            <person name="Klenk H.-P."/>
            <person name="LaButti K.M."/>
            <person name="Lapidus A."/>
            <person name="Lindquist E.A."/>
            <person name="Lipzen A.M."/>
            <person name="Meier-Kolthoff J.P."/>
            <person name="Ohm R.A."/>
            <person name="Otillar R.P."/>
            <person name="Pangilinan J.L."/>
            <person name="Peng Y."/>
            <person name="Rokas A."/>
            <person name="Rosa C.A."/>
            <person name="Scheuner C."/>
            <person name="Sibirny A.A."/>
            <person name="Slot J.C."/>
            <person name="Stielow J.B."/>
            <person name="Sun H."/>
            <person name="Kurtzman C.P."/>
            <person name="Blackwell M."/>
            <person name="Grigoriev I.V."/>
            <person name="Jeffries T.W."/>
        </authorList>
    </citation>
    <scope>NUCLEOTIDE SEQUENCE [LARGE SCALE GENOMIC DNA]</scope>
    <source>
        <strain evidence="4 5">DSM 6958</strain>
    </source>
</reference>
<evidence type="ECO:0000256" key="2">
    <source>
        <dbReference type="ARBA" id="ARBA00023315"/>
    </source>
</evidence>
<protein>
    <submittedName>
        <fullName evidence="4">Acyl-CoA N-acyltransferase</fullName>
    </submittedName>
</protein>
<dbReference type="PANTHER" id="PTHR42919:SF8">
    <property type="entry name" value="N-ALPHA-ACETYLTRANSFERASE 50"/>
    <property type="match status" value="1"/>
</dbReference>
<proteinExistence type="predicted"/>
<dbReference type="InterPro" id="IPR000182">
    <property type="entry name" value="GNAT_dom"/>
</dbReference>
<keyword evidence="2 4" id="KW-0012">Acyltransferase</keyword>
<keyword evidence="1 4" id="KW-0808">Transferase</keyword>
<dbReference type="InterPro" id="IPR016181">
    <property type="entry name" value="Acyl_CoA_acyltransferase"/>
</dbReference>
<dbReference type="EMBL" id="KV454407">
    <property type="protein sequence ID" value="ODQ67638.1"/>
    <property type="molecule type" value="Genomic_DNA"/>
</dbReference>
<organism evidence="4 5">
    <name type="scientific">Nadsonia fulvescens var. elongata DSM 6958</name>
    <dbReference type="NCBI Taxonomy" id="857566"/>
    <lineage>
        <taxon>Eukaryota</taxon>
        <taxon>Fungi</taxon>
        <taxon>Dikarya</taxon>
        <taxon>Ascomycota</taxon>
        <taxon>Saccharomycotina</taxon>
        <taxon>Dipodascomycetes</taxon>
        <taxon>Dipodascales</taxon>
        <taxon>Dipodascales incertae sedis</taxon>
        <taxon>Nadsonia</taxon>
    </lineage>
</organism>
<evidence type="ECO:0000313" key="5">
    <source>
        <dbReference type="Proteomes" id="UP000095009"/>
    </source>
</evidence>
<sequence length="159" mass="18017">MSGKRARIQLDNVNANNLGVLRTINNAVLPLPYAESWYEESLTIGELAKLAYFDEIPVGAARCALKTPTSRTMPTSIYIMTLAVLDPYRGFGIGKRLLKHIIEQAQGMYVHEISVHVWDKNETAIQWYEAQGFEKLNLVNGYYQRMVPVGNAFFMKLSM</sequence>
<evidence type="ECO:0000313" key="4">
    <source>
        <dbReference type="EMBL" id="ODQ67638.1"/>
    </source>
</evidence>
<dbReference type="GO" id="GO:0016747">
    <property type="term" value="F:acyltransferase activity, transferring groups other than amino-acyl groups"/>
    <property type="evidence" value="ECO:0007669"/>
    <property type="project" value="InterPro"/>
</dbReference>
<dbReference type="Gene3D" id="3.40.630.30">
    <property type="match status" value="1"/>
</dbReference>
<name>A0A1E3PQS0_9ASCO</name>
<dbReference type="AlphaFoldDB" id="A0A1E3PQS0"/>
<dbReference type="SUPFAM" id="SSF55729">
    <property type="entry name" value="Acyl-CoA N-acyltransferases (Nat)"/>
    <property type="match status" value="1"/>
</dbReference>
<evidence type="ECO:0000256" key="1">
    <source>
        <dbReference type="ARBA" id="ARBA00022679"/>
    </source>
</evidence>
<evidence type="ECO:0000259" key="3">
    <source>
        <dbReference type="PROSITE" id="PS51186"/>
    </source>
</evidence>
<dbReference type="GO" id="GO:0007064">
    <property type="term" value="P:mitotic sister chromatid cohesion"/>
    <property type="evidence" value="ECO:0007669"/>
    <property type="project" value="TreeGrafter"/>
</dbReference>
<gene>
    <name evidence="4" type="ORF">NADFUDRAFT_50061</name>
</gene>